<evidence type="ECO:0000313" key="10">
    <source>
        <dbReference type="EMBL" id="MCK7593537.1"/>
    </source>
</evidence>
<evidence type="ECO:0000256" key="4">
    <source>
        <dbReference type="ARBA" id="ARBA00022989"/>
    </source>
</evidence>
<sequence length="805" mass="84411">MTLPSLFADALRSLARRPPFAAFAVLTLGLGVAAATTLFSLIAGTLLTPSQMAEPERLMVLHRPGSVEGDLGYPDIADLAARRSSFAAVGAIWAGYALDVQVDGRPRRLVGALVDPGWWRAVDVEPLLGRIPEASTIASDGPTVVASERFWRSQLGADPASLGRPLMVNGRSHVLIGVVPDAADALRIGADLFAPVGLAGDWVPNERGANVFDVLARLAPGVGQAAAQADVDTLMAALAEAHPRTNQGKRLQLSPLDRFLHAGSAPLLWSLQLATLVLLAVAVVNLGALLLVRGSARGSEYQLRTALGADRATVIRMLLAEGSLLGLGGWLLGLALAHLAIGLSGSWFADALPGEVSTSLDLRVVGACLALSLGGAILASLLPAWAALRAVRPAAMQSAGSRGERRALGGLLVVEIALACVLMVGAALLLRSVHALSQVPLGFHAEGILNAQLVLPESRYGSRPPQTLAVERMLAALQAIPGVRRASFVTGGPLQPDCCIGSRLIAENVEQPANEELGVRVRPVLGDYFGALDIPLQQGRLLGVDDDEDAPRVALVNQALASKLFPQGDAVGRRIAWRTGSVSGDAEGPLWMEVVGVVGDIRASTLREDDVPAVYLPYPQRQREWVRFGSFLIEVEGEPAGYAAAMQDAIASVDPEVPLDQVAPLSLRVGEASASERFAARLASGFALLAWLLSLQGLAVVLWFVVARLRRELGIRAALGAGPALLQRLVLRRGLHIAALGLALGLPLALFAGGSLEHLLYGIPALDPGSLLLPALLIAASTVLACWLPARQASRIDPLVALRHE</sequence>
<dbReference type="EMBL" id="JALNMH010000005">
    <property type="protein sequence ID" value="MCK7593537.1"/>
    <property type="molecule type" value="Genomic_DNA"/>
</dbReference>
<dbReference type="PANTHER" id="PTHR30572:SF4">
    <property type="entry name" value="ABC TRANSPORTER PERMEASE YTRF"/>
    <property type="match status" value="1"/>
</dbReference>
<feature type="transmembrane region" description="Helical" evidence="7">
    <location>
        <begin position="735"/>
        <end position="756"/>
    </location>
</feature>
<dbReference type="Pfam" id="PF12704">
    <property type="entry name" value="MacB_PCD"/>
    <property type="match status" value="2"/>
</dbReference>
<feature type="domain" description="ABC3 transporter permease C-terminal" evidence="8">
    <location>
        <begin position="275"/>
        <end position="389"/>
    </location>
</feature>
<feature type="transmembrane region" description="Helical" evidence="7">
    <location>
        <begin position="364"/>
        <end position="388"/>
    </location>
</feature>
<feature type="transmembrane region" description="Helical" evidence="7">
    <location>
        <begin position="324"/>
        <end position="344"/>
    </location>
</feature>
<evidence type="ECO:0000256" key="1">
    <source>
        <dbReference type="ARBA" id="ARBA00004651"/>
    </source>
</evidence>
<name>A0ABT0GGQ9_9GAMM</name>
<feature type="domain" description="MacB-like periplasmic core" evidence="9">
    <location>
        <begin position="22"/>
        <end position="233"/>
    </location>
</feature>
<evidence type="ECO:0000256" key="2">
    <source>
        <dbReference type="ARBA" id="ARBA00022475"/>
    </source>
</evidence>
<comment type="caution">
    <text evidence="10">The sequence shown here is derived from an EMBL/GenBank/DDBJ whole genome shotgun (WGS) entry which is preliminary data.</text>
</comment>
<evidence type="ECO:0000256" key="5">
    <source>
        <dbReference type="ARBA" id="ARBA00023136"/>
    </source>
</evidence>
<feature type="domain" description="ABC3 transporter permease C-terminal" evidence="8">
    <location>
        <begin position="686"/>
        <end position="798"/>
    </location>
</feature>
<dbReference type="RefSeq" id="WP_248207227.1">
    <property type="nucleotide sequence ID" value="NZ_JALNMH010000005.1"/>
</dbReference>
<organism evidence="10 11">
    <name type="scientific">Pseudomarimonas salicorniae</name>
    <dbReference type="NCBI Taxonomy" id="2933270"/>
    <lineage>
        <taxon>Bacteria</taxon>
        <taxon>Pseudomonadati</taxon>
        <taxon>Pseudomonadota</taxon>
        <taxon>Gammaproteobacteria</taxon>
        <taxon>Lysobacterales</taxon>
        <taxon>Lysobacteraceae</taxon>
        <taxon>Pseudomarimonas</taxon>
    </lineage>
</organism>
<dbReference type="InterPro" id="IPR003838">
    <property type="entry name" value="ABC3_permease_C"/>
</dbReference>
<dbReference type="InterPro" id="IPR050250">
    <property type="entry name" value="Macrolide_Exporter_MacB"/>
</dbReference>
<dbReference type="InterPro" id="IPR025857">
    <property type="entry name" value="MacB_PCD"/>
</dbReference>
<protein>
    <submittedName>
        <fullName evidence="10">ADOP family duplicated permease</fullName>
    </submittedName>
</protein>
<keyword evidence="11" id="KW-1185">Reference proteome</keyword>
<feature type="domain" description="MacB-like periplasmic core" evidence="9">
    <location>
        <begin position="464"/>
        <end position="651"/>
    </location>
</feature>
<keyword evidence="3 7" id="KW-0812">Transmembrane</keyword>
<keyword evidence="5 7" id="KW-0472">Membrane</keyword>
<accession>A0ABT0GGQ9</accession>
<reference evidence="10" key="1">
    <citation type="submission" date="2022-04" db="EMBL/GenBank/DDBJ databases">
        <title>Lysobacter sp. CAU 1642 isolated from sea sand.</title>
        <authorList>
            <person name="Kim W."/>
        </authorList>
    </citation>
    <scope>NUCLEOTIDE SEQUENCE</scope>
    <source>
        <strain evidence="10">CAU 1642</strain>
    </source>
</reference>
<feature type="transmembrane region" description="Helical" evidence="7">
    <location>
        <begin position="20"/>
        <end position="47"/>
    </location>
</feature>
<dbReference type="InterPro" id="IPR017800">
    <property type="entry name" value="ADOP"/>
</dbReference>
<feature type="transmembrane region" description="Helical" evidence="7">
    <location>
        <begin position="771"/>
        <end position="790"/>
    </location>
</feature>
<evidence type="ECO:0000256" key="7">
    <source>
        <dbReference type="SAM" id="Phobius"/>
    </source>
</evidence>
<dbReference type="PANTHER" id="PTHR30572">
    <property type="entry name" value="MEMBRANE COMPONENT OF TRANSPORTER-RELATED"/>
    <property type="match status" value="1"/>
</dbReference>
<keyword evidence="2" id="KW-1003">Cell membrane</keyword>
<evidence type="ECO:0000313" key="11">
    <source>
        <dbReference type="Proteomes" id="UP001431449"/>
    </source>
</evidence>
<evidence type="ECO:0000259" key="8">
    <source>
        <dbReference type="Pfam" id="PF02687"/>
    </source>
</evidence>
<evidence type="ECO:0000256" key="6">
    <source>
        <dbReference type="ARBA" id="ARBA00038076"/>
    </source>
</evidence>
<evidence type="ECO:0000259" key="9">
    <source>
        <dbReference type="Pfam" id="PF12704"/>
    </source>
</evidence>
<dbReference type="Proteomes" id="UP001431449">
    <property type="component" value="Unassembled WGS sequence"/>
</dbReference>
<comment type="subcellular location">
    <subcellularLocation>
        <location evidence="1">Cell membrane</location>
        <topology evidence="1">Multi-pass membrane protein</topology>
    </subcellularLocation>
</comment>
<feature type="transmembrane region" description="Helical" evidence="7">
    <location>
        <begin position="408"/>
        <end position="430"/>
    </location>
</feature>
<dbReference type="NCBIfam" id="TIGR03434">
    <property type="entry name" value="ADOP"/>
    <property type="match status" value="1"/>
</dbReference>
<feature type="transmembrane region" description="Helical" evidence="7">
    <location>
        <begin position="682"/>
        <end position="706"/>
    </location>
</feature>
<evidence type="ECO:0000256" key="3">
    <source>
        <dbReference type="ARBA" id="ARBA00022692"/>
    </source>
</evidence>
<feature type="transmembrane region" description="Helical" evidence="7">
    <location>
        <begin position="267"/>
        <end position="292"/>
    </location>
</feature>
<proteinExistence type="inferred from homology"/>
<keyword evidence="4 7" id="KW-1133">Transmembrane helix</keyword>
<dbReference type="Pfam" id="PF02687">
    <property type="entry name" value="FtsX"/>
    <property type="match status" value="2"/>
</dbReference>
<gene>
    <name evidence="10" type="ORF">M0G41_07640</name>
</gene>
<comment type="similarity">
    <text evidence="6">Belongs to the ABC-4 integral membrane protein family.</text>
</comment>